<feature type="non-terminal residue" evidence="1">
    <location>
        <position position="1"/>
    </location>
</feature>
<proteinExistence type="predicted"/>
<dbReference type="EMBL" id="JAXCGZ010004493">
    <property type="protein sequence ID" value="KAK7081723.1"/>
    <property type="molecule type" value="Genomic_DNA"/>
</dbReference>
<accession>A0AAN8XHG9</accession>
<name>A0AAN8XHG9_HALRR</name>
<gene>
    <name evidence="1" type="ORF">SK128_007748</name>
</gene>
<sequence length="62" mass="7391">DIVLCSNRREVVEEKLEEWRRVMEDRGLKISRKKTEYLRLRDDEDGEVNFQGKVGNVQTIVI</sequence>
<dbReference type="Proteomes" id="UP001381693">
    <property type="component" value="Unassembled WGS sequence"/>
</dbReference>
<evidence type="ECO:0000313" key="2">
    <source>
        <dbReference type="Proteomes" id="UP001381693"/>
    </source>
</evidence>
<organism evidence="1 2">
    <name type="scientific">Halocaridina rubra</name>
    <name type="common">Hawaiian red shrimp</name>
    <dbReference type="NCBI Taxonomy" id="373956"/>
    <lineage>
        <taxon>Eukaryota</taxon>
        <taxon>Metazoa</taxon>
        <taxon>Ecdysozoa</taxon>
        <taxon>Arthropoda</taxon>
        <taxon>Crustacea</taxon>
        <taxon>Multicrustacea</taxon>
        <taxon>Malacostraca</taxon>
        <taxon>Eumalacostraca</taxon>
        <taxon>Eucarida</taxon>
        <taxon>Decapoda</taxon>
        <taxon>Pleocyemata</taxon>
        <taxon>Caridea</taxon>
        <taxon>Atyoidea</taxon>
        <taxon>Atyidae</taxon>
        <taxon>Halocaridina</taxon>
    </lineage>
</organism>
<dbReference type="AlphaFoldDB" id="A0AAN8XHG9"/>
<protein>
    <submittedName>
        <fullName evidence="1">Uncharacterized protein</fullName>
    </submittedName>
</protein>
<evidence type="ECO:0000313" key="1">
    <source>
        <dbReference type="EMBL" id="KAK7081723.1"/>
    </source>
</evidence>
<reference evidence="1 2" key="1">
    <citation type="submission" date="2023-11" db="EMBL/GenBank/DDBJ databases">
        <title>Halocaridina rubra genome assembly.</title>
        <authorList>
            <person name="Smith C."/>
        </authorList>
    </citation>
    <scope>NUCLEOTIDE SEQUENCE [LARGE SCALE GENOMIC DNA]</scope>
    <source>
        <strain evidence="1">EP-1</strain>
        <tissue evidence="1">Whole</tissue>
    </source>
</reference>
<keyword evidence="2" id="KW-1185">Reference proteome</keyword>
<comment type="caution">
    <text evidence="1">The sequence shown here is derived from an EMBL/GenBank/DDBJ whole genome shotgun (WGS) entry which is preliminary data.</text>
</comment>